<organism evidence="3 4">
    <name type="scientific">Micavibrio aeruginosavorus</name>
    <dbReference type="NCBI Taxonomy" id="349221"/>
    <lineage>
        <taxon>Bacteria</taxon>
        <taxon>Pseudomonadati</taxon>
        <taxon>Bdellovibrionota</taxon>
        <taxon>Bdellovibrionia</taxon>
        <taxon>Bdellovibrionales</taxon>
        <taxon>Pseudobdellovibrionaceae</taxon>
        <taxon>Micavibrio</taxon>
    </lineage>
</organism>
<evidence type="ECO:0000313" key="3">
    <source>
        <dbReference type="EMBL" id="PZQ45438.1"/>
    </source>
</evidence>
<feature type="region of interest" description="Disordered" evidence="1">
    <location>
        <begin position="146"/>
        <end position="181"/>
    </location>
</feature>
<dbReference type="EMBL" id="QFQB01000049">
    <property type="protein sequence ID" value="PZQ45438.1"/>
    <property type="molecule type" value="Genomic_DNA"/>
</dbReference>
<comment type="caution">
    <text evidence="3">The sequence shown here is derived from an EMBL/GenBank/DDBJ whole genome shotgun (WGS) entry which is preliminary data.</text>
</comment>
<feature type="region of interest" description="Disordered" evidence="1">
    <location>
        <begin position="22"/>
        <end position="42"/>
    </location>
</feature>
<dbReference type="Gene3D" id="2.60.40.3500">
    <property type="match status" value="1"/>
</dbReference>
<dbReference type="AlphaFoldDB" id="A0A2W5MYI9"/>
<gene>
    <name evidence="3" type="ORF">DI551_07380</name>
</gene>
<proteinExistence type="predicted"/>
<sequence length="315" mass="32552">MRFKSQFLLSISVLALTACGGGSSAPSPKTDAPLPPISSTEAAPAPLAETDTLTPVMPTATSPLATPATTTTIVTTEPAVVVPAAPATGSSVEERIAKLEATVGSLRSDYDRIMPAFASLNTTNERIQTLLDEIEKETGKPVAAQAVKETPVTTTETTTSTTTVTPMASSASTPVLETETVKTETVKTETVAAADMAPSTKEGGNNISGVRIGEHGSKTRLVLDLTSKTKPAFKYDLDNNEKLLLVDLPDSGWTGAASAKPNSPMIASWNVQKGPNGGSTLAIQLKGSARVLSTEFLKAEGKDPARLVMDIASGG</sequence>
<feature type="compositionally biased region" description="Low complexity" evidence="1">
    <location>
        <begin position="149"/>
        <end position="173"/>
    </location>
</feature>
<reference evidence="3 4" key="1">
    <citation type="submission" date="2017-08" db="EMBL/GenBank/DDBJ databases">
        <title>Infants hospitalized years apart are colonized by the same room-sourced microbial strains.</title>
        <authorList>
            <person name="Brooks B."/>
            <person name="Olm M.R."/>
            <person name="Firek B.A."/>
            <person name="Baker R."/>
            <person name="Thomas B.C."/>
            <person name="Morowitz M.J."/>
            <person name="Banfield J.F."/>
        </authorList>
    </citation>
    <scope>NUCLEOTIDE SEQUENCE [LARGE SCALE GENOMIC DNA]</scope>
    <source>
        <strain evidence="3">S2_005_002_R2_29</strain>
    </source>
</reference>
<evidence type="ECO:0000256" key="2">
    <source>
        <dbReference type="SAM" id="SignalP"/>
    </source>
</evidence>
<feature type="signal peptide" evidence="2">
    <location>
        <begin position="1"/>
        <end position="20"/>
    </location>
</feature>
<name>A0A2W5MYI9_9BACT</name>
<evidence type="ECO:0000313" key="4">
    <source>
        <dbReference type="Proteomes" id="UP000249417"/>
    </source>
</evidence>
<accession>A0A2W5MYI9</accession>
<evidence type="ECO:0000256" key="1">
    <source>
        <dbReference type="SAM" id="MobiDB-lite"/>
    </source>
</evidence>
<evidence type="ECO:0008006" key="5">
    <source>
        <dbReference type="Google" id="ProtNLM"/>
    </source>
</evidence>
<dbReference type="Proteomes" id="UP000249417">
    <property type="component" value="Unassembled WGS sequence"/>
</dbReference>
<feature type="chain" id="PRO_5016040601" description="AMIN domain-containing protein" evidence="2">
    <location>
        <begin position="21"/>
        <end position="315"/>
    </location>
</feature>
<keyword evidence="2" id="KW-0732">Signal</keyword>
<dbReference type="PROSITE" id="PS51257">
    <property type="entry name" value="PROKAR_LIPOPROTEIN"/>
    <property type="match status" value="1"/>
</dbReference>
<protein>
    <recommendedName>
        <fullName evidence="5">AMIN domain-containing protein</fullName>
    </recommendedName>
</protein>